<accession>A0A0E9T1R6</accession>
<feature type="region of interest" description="Disordered" evidence="1">
    <location>
        <begin position="1"/>
        <end position="25"/>
    </location>
</feature>
<sequence>MLSVTHCEGGPGVHHPRQCPVEQGSPCQTAITHTCH</sequence>
<reference evidence="2" key="2">
    <citation type="journal article" date="2015" name="Fish Shellfish Immunol.">
        <title>Early steps in the European eel (Anguilla anguilla)-Vibrio vulnificus interaction in the gills: Role of the RtxA13 toxin.</title>
        <authorList>
            <person name="Callol A."/>
            <person name="Pajuelo D."/>
            <person name="Ebbesson L."/>
            <person name="Teles M."/>
            <person name="MacKenzie S."/>
            <person name="Amaro C."/>
        </authorList>
    </citation>
    <scope>NUCLEOTIDE SEQUENCE</scope>
</reference>
<proteinExistence type="predicted"/>
<dbReference type="EMBL" id="GBXM01061088">
    <property type="protein sequence ID" value="JAH47489.1"/>
    <property type="molecule type" value="Transcribed_RNA"/>
</dbReference>
<protein>
    <submittedName>
        <fullName evidence="2">Uncharacterized protein</fullName>
    </submittedName>
</protein>
<evidence type="ECO:0000256" key="1">
    <source>
        <dbReference type="SAM" id="MobiDB-lite"/>
    </source>
</evidence>
<reference evidence="2" key="1">
    <citation type="submission" date="2014-11" db="EMBL/GenBank/DDBJ databases">
        <authorList>
            <person name="Amaro Gonzalez C."/>
        </authorList>
    </citation>
    <scope>NUCLEOTIDE SEQUENCE</scope>
</reference>
<dbReference type="AlphaFoldDB" id="A0A0E9T1R6"/>
<evidence type="ECO:0000313" key="2">
    <source>
        <dbReference type="EMBL" id="JAH47489.1"/>
    </source>
</evidence>
<organism evidence="2">
    <name type="scientific">Anguilla anguilla</name>
    <name type="common">European freshwater eel</name>
    <name type="synonym">Muraena anguilla</name>
    <dbReference type="NCBI Taxonomy" id="7936"/>
    <lineage>
        <taxon>Eukaryota</taxon>
        <taxon>Metazoa</taxon>
        <taxon>Chordata</taxon>
        <taxon>Craniata</taxon>
        <taxon>Vertebrata</taxon>
        <taxon>Euteleostomi</taxon>
        <taxon>Actinopterygii</taxon>
        <taxon>Neopterygii</taxon>
        <taxon>Teleostei</taxon>
        <taxon>Anguilliformes</taxon>
        <taxon>Anguillidae</taxon>
        <taxon>Anguilla</taxon>
    </lineage>
</organism>
<name>A0A0E9T1R6_ANGAN</name>